<dbReference type="InterPro" id="IPR050579">
    <property type="entry name" value="PMP-22/EMP/MP20-like"/>
</dbReference>
<dbReference type="KEGG" id="muo:115476502"/>
<keyword evidence="6" id="KW-1185">Reference proteome</keyword>
<feature type="transmembrane region" description="Helical" evidence="5">
    <location>
        <begin position="96"/>
        <end position="115"/>
    </location>
</feature>
<sequence>MSVWRLPGFILTVLSTLFVLVILASPNWAYGHGVYFGLWVVCRSQVCSSTIEIGGGYYAVRAFILIAFILWVVALVLLAMALWFNTAFPSVGKMKHAANLCISAAIFTFLGMAVFTGTINSLSGFMYGWAFGLGWFAALLSITAAVVVMLAFKAEPQ</sequence>
<dbReference type="PANTHER" id="PTHR10671">
    <property type="entry name" value="EPITHELIAL MEMBRANE PROTEIN-RELATED"/>
    <property type="match status" value="1"/>
</dbReference>
<dbReference type="AlphaFoldDB" id="A0A6P7YUW4"/>
<keyword evidence="2 5" id="KW-0812">Transmembrane</keyword>
<keyword evidence="3 5" id="KW-1133">Transmembrane helix</keyword>
<comment type="subcellular location">
    <subcellularLocation>
        <location evidence="1">Membrane</location>
        <topology evidence="1">Multi-pass membrane protein</topology>
    </subcellularLocation>
</comment>
<dbReference type="Proteomes" id="UP000515156">
    <property type="component" value="Chromosome 8"/>
</dbReference>
<dbReference type="PANTHER" id="PTHR10671:SF108">
    <property type="entry name" value="CLAUDIN FAMILY PROTEIN-RELATED"/>
    <property type="match status" value="1"/>
</dbReference>
<dbReference type="GO" id="GO:0005886">
    <property type="term" value="C:plasma membrane"/>
    <property type="evidence" value="ECO:0007669"/>
    <property type="project" value="TreeGrafter"/>
</dbReference>
<reference evidence="7" key="1">
    <citation type="submission" date="2025-08" db="UniProtKB">
        <authorList>
            <consortium name="RefSeq"/>
        </authorList>
    </citation>
    <scope>IDENTIFICATION</scope>
</reference>
<keyword evidence="4 5" id="KW-0472">Membrane</keyword>
<evidence type="ECO:0000313" key="6">
    <source>
        <dbReference type="Proteomes" id="UP000515156"/>
    </source>
</evidence>
<proteinExistence type="predicted"/>
<evidence type="ECO:0000256" key="1">
    <source>
        <dbReference type="ARBA" id="ARBA00004141"/>
    </source>
</evidence>
<gene>
    <name evidence="7" type="primary">LOC115476502</name>
</gene>
<evidence type="ECO:0000256" key="5">
    <source>
        <dbReference type="SAM" id="Phobius"/>
    </source>
</evidence>
<organism evidence="6 7">
    <name type="scientific">Microcaecilia unicolor</name>
    <dbReference type="NCBI Taxonomy" id="1415580"/>
    <lineage>
        <taxon>Eukaryota</taxon>
        <taxon>Metazoa</taxon>
        <taxon>Chordata</taxon>
        <taxon>Craniata</taxon>
        <taxon>Vertebrata</taxon>
        <taxon>Euteleostomi</taxon>
        <taxon>Amphibia</taxon>
        <taxon>Gymnophiona</taxon>
        <taxon>Siphonopidae</taxon>
        <taxon>Microcaecilia</taxon>
    </lineage>
</organism>
<feature type="transmembrane region" description="Helical" evidence="5">
    <location>
        <begin position="127"/>
        <end position="152"/>
    </location>
</feature>
<protein>
    <submittedName>
        <fullName evidence="7">Lens fiber membrane intrinsic protein-like</fullName>
    </submittedName>
</protein>
<dbReference type="OrthoDB" id="9904975at2759"/>
<dbReference type="InParanoid" id="A0A6P7YUW4"/>
<feature type="transmembrane region" description="Helical" evidence="5">
    <location>
        <begin position="62"/>
        <end position="84"/>
    </location>
</feature>
<evidence type="ECO:0000256" key="3">
    <source>
        <dbReference type="ARBA" id="ARBA00022989"/>
    </source>
</evidence>
<dbReference type="RefSeq" id="XP_030068763.1">
    <property type="nucleotide sequence ID" value="XM_030212903.1"/>
</dbReference>
<accession>A0A6P7YUW4</accession>
<evidence type="ECO:0000313" key="7">
    <source>
        <dbReference type="RefSeq" id="XP_030068763.1"/>
    </source>
</evidence>
<name>A0A6P7YUW4_9AMPH</name>
<evidence type="ECO:0000256" key="4">
    <source>
        <dbReference type="ARBA" id="ARBA00023136"/>
    </source>
</evidence>
<evidence type="ECO:0000256" key="2">
    <source>
        <dbReference type="ARBA" id="ARBA00022692"/>
    </source>
</evidence>
<dbReference type="Gene3D" id="1.20.140.150">
    <property type="match status" value="1"/>
</dbReference>
<dbReference type="GeneID" id="115476502"/>